<keyword evidence="2" id="KW-0547">Nucleotide-binding</keyword>
<dbReference type="SMART" id="SM00382">
    <property type="entry name" value="AAA"/>
    <property type="match status" value="1"/>
</dbReference>
<dbReference type="EMBL" id="BMKM01000002">
    <property type="protein sequence ID" value="GGE15327.1"/>
    <property type="molecule type" value="Genomic_DNA"/>
</dbReference>
<dbReference type="InterPro" id="IPR003593">
    <property type="entry name" value="AAA+_ATPase"/>
</dbReference>
<dbReference type="PROSITE" id="PS00211">
    <property type="entry name" value="ABC_TRANSPORTER_1"/>
    <property type="match status" value="1"/>
</dbReference>
<evidence type="ECO:0000256" key="2">
    <source>
        <dbReference type="ARBA" id="ARBA00022741"/>
    </source>
</evidence>
<proteinExistence type="predicted"/>
<feature type="domain" description="ABC transporter" evidence="4">
    <location>
        <begin position="2"/>
        <end position="198"/>
    </location>
</feature>
<dbReference type="GO" id="GO:0005524">
    <property type="term" value="F:ATP binding"/>
    <property type="evidence" value="ECO:0007669"/>
    <property type="project" value="UniProtKB-KW"/>
</dbReference>
<organism evidence="5 6">
    <name type="scientific">Sphingobacterium cellulitidis</name>
    <dbReference type="NCBI Taxonomy" id="1768011"/>
    <lineage>
        <taxon>Bacteria</taxon>
        <taxon>Pseudomonadati</taxon>
        <taxon>Bacteroidota</taxon>
        <taxon>Sphingobacteriia</taxon>
        <taxon>Sphingobacteriales</taxon>
        <taxon>Sphingobacteriaceae</taxon>
        <taxon>Sphingobacterium</taxon>
    </lineage>
</organism>
<evidence type="ECO:0000313" key="5">
    <source>
        <dbReference type="EMBL" id="GGE15327.1"/>
    </source>
</evidence>
<comment type="caution">
    <text evidence="5">The sequence shown here is derived from an EMBL/GenBank/DDBJ whole genome shotgun (WGS) entry which is preliminary data.</text>
</comment>
<accession>A0A8H9FXX7</accession>
<dbReference type="RefSeq" id="WP_182498869.1">
    <property type="nucleotide sequence ID" value="NZ_BMKM01000002.1"/>
</dbReference>
<evidence type="ECO:0000313" key="6">
    <source>
        <dbReference type="Proteomes" id="UP000614460"/>
    </source>
</evidence>
<dbReference type="InterPro" id="IPR003439">
    <property type="entry name" value="ABC_transporter-like_ATP-bd"/>
</dbReference>
<dbReference type="InterPro" id="IPR051782">
    <property type="entry name" value="ABC_Transporter_VariousFunc"/>
</dbReference>
<dbReference type="InterPro" id="IPR027417">
    <property type="entry name" value="P-loop_NTPase"/>
</dbReference>
<dbReference type="PANTHER" id="PTHR42939">
    <property type="entry name" value="ABC TRANSPORTER ATP-BINDING PROTEIN ALBC-RELATED"/>
    <property type="match status" value="1"/>
</dbReference>
<evidence type="ECO:0000256" key="3">
    <source>
        <dbReference type="ARBA" id="ARBA00022840"/>
    </source>
</evidence>
<name>A0A8H9FXX7_9SPHI</name>
<keyword evidence="3" id="KW-0067">ATP-binding</keyword>
<gene>
    <name evidence="5" type="ORF">GCM10011516_11380</name>
</gene>
<dbReference type="InterPro" id="IPR017871">
    <property type="entry name" value="ABC_transporter-like_CS"/>
</dbReference>
<keyword evidence="6" id="KW-1185">Reference proteome</keyword>
<sequence>MLKVENFSKSYGRKLILQLELLEFQNGIYWVKGENGTGKSTLLKCLAGLLSFQGEISLNSKSLKKSPEYYLKLVNFSETEPIYPEFLTARQLINFYISCKKGSINEVEKLIQDFEMLLYIDHEPVSNFSSGMLKKLSIILAFIGNPDVILLDEPYITLDQNAISVLNAYLMIQKQNGKTIILTSHLEKLPFETINVELTKQP</sequence>
<keyword evidence="1" id="KW-0813">Transport</keyword>
<dbReference type="PANTHER" id="PTHR42939:SF1">
    <property type="entry name" value="ABC TRANSPORTER ATP-BINDING PROTEIN ALBC-RELATED"/>
    <property type="match status" value="1"/>
</dbReference>
<dbReference type="AlphaFoldDB" id="A0A8H9FXX7"/>
<dbReference type="PROSITE" id="PS50893">
    <property type="entry name" value="ABC_TRANSPORTER_2"/>
    <property type="match status" value="1"/>
</dbReference>
<dbReference type="Gene3D" id="3.40.50.300">
    <property type="entry name" value="P-loop containing nucleotide triphosphate hydrolases"/>
    <property type="match status" value="1"/>
</dbReference>
<dbReference type="Proteomes" id="UP000614460">
    <property type="component" value="Unassembled WGS sequence"/>
</dbReference>
<evidence type="ECO:0000259" key="4">
    <source>
        <dbReference type="PROSITE" id="PS50893"/>
    </source>
</evidence>
<dbReference type="Pfam" id="PF00005">
    <property type="entry name" value="ABC_tran"/>
    <property type="match status" value="1"/>
</dbReference>
<reference evidence="5" key="2">
    <citation type="submission" date="2020-09" db="EMBL/GenBank/DDBJ databases">
        <authorList>
            <person name="Sun Q."/>
            <person name="Zhou Y."/>
        </authorList>
    </citation>
    <scope>NUCLEOTIDE SEQUENCE</scope>
    <source>
        <strain evidence="5">CGMCC 1.15966</strain>
    </source>
</reference>
<dbReference type="SUPFAM" id="SSF52540">
    <property type="entry name" value="P-loop containing nucleoside triphosphate hydrolases"/>
    <property type="match status" value="1"/>
</dbReference>
<reference evidence="5" key="1">
    <citation type="journal article" date="2014" name="Int. J. Syst. Evol. Microbiol.">
        <title>Complete genome sequence of Corynebacterium casei LMG S-19264T (=DSM 44701T), isolated from a smear-ripened cheese.</title>
        <authorList>
            <consortium name="US DOE Joint Genome Institute (JGI-PGF)"/>
            <person name="Walter F."/>
            <person name="Albersmeier A."/>
            <person name="Kalinowski J."/>
            <person name="Ruckert C."/>
        </authorList>
    </citation>
    <scope>NUCLEOTIDE SEQUENCE</scope>
    <source>
        <strain evidence="5">CGMCC 1.15966</strain>
    </source>
</reference>
<evidence type="ECO:0000256" key="1">
    <source>
        <dbReference type="ARBA" id="ARBA00022448"/>
    </source>
</evidence>
<protein>
    <submittedName>
        <fullName evidence="5">ABC transporter</fullName>
    </submittedName>
</protein>
<dbReference type="GO" id="GO:0016887">
    <property type="term" value="F:ATP hydrolysis activity"/>
    <property type="evidence" value="ECO:0007669"/>
    <property type="project" value="InterPro"/>
</dbReference>